<dbReference type="SUPFAM" id="SSF88659">
    <property type="entry name" value="Sigma3 and sigma4 domains of RNA polymerase sigma factors"/>
    <property type="match status" value="1"/>
</dbReference>
<dbReference type="Proteomes" id="UP000245647">
    <property type="component" value="Unassembled WGS sequence"/>
</dbReference>
<dbReference type="Pfam" id="PF04542">
    <property type="entry name" value="Sigma70_r2"/>
    <property type="match status" value="1"/>
</dbReference>
<dbReference type="Gene3D" id="1.10.1740.10">
    <property type="match status" value="1"/>
</dbReference>
<dbReference type="Gene3D" id="1.10.10.10">
    <property type="entry name" value="Winged helix-like DNA-binding domain superfamily/Winged helix DNA-binding domain"/>
    <property type="match status" value="1"/>
</dbReference>
<evidence type="ECO:0000313" key="6">
    <source>
        <dbReference type="EMBL" id="PWG80313.1"/>
    </source>
</evidence>
<dbReference type="CDD" id="cd06171">
    <property type="entry name" value="Sigma70_r4"/>
    <property type="match status" value="1"/>
</dbReference>
<dbReference type="OrthoDB" id="655312at2"/>
<dbReference type="EMBL" id="QEAS01000009">
    <property type="protein sequence ID" value="PWG80313.1"/>
    <property type="molecule type" value="Genomic_DNA"/>
</dbReference>
<keyword evidence="3" id="KW-0731">Sigma factor</keyword>
<comment type="caution">
    <text evidence="6">The sequence shown here is derived from an EMBL/GenBank/DDBJ whole genome shotgun (WGS) entry which is preliminary data.</text>
</comment>
<protein>
    <submittedName>
        <fullName evidence="6">RNA polymerase sigma-70 factor</fullName>
    </submittedName>
</protein>
<proteinExistence type="inferred from homology"/>
<dbReference type="Pfam" id="PF08281">
    <property type="entry name" value="Sigma70_r4_2"/>
    <property type="match status" value="1"/>
</dbReference>
<dbReference type="GO" id="GO:0006352">
    <property type="term" value="P:DNA-templated transcription initiation"/>
    <property type="evidence" value="ECO:0007669"/>
    <property type="project" value="InterPro"/>
</dbReference>
<dbReference type="InterPro" id="IPR014284">
    <property type="entry name" value="RNA_pol_sigma-70_dom"/>
</dbReference>
<dbReference type="AlphaFoldDB" id="A0A2U2PG07"/>
<evidence type="ECO:0000259" key="5">
    <source>
        <dbReference type="PROSITE" id="PS00622"/>
    </source>
</evidence>
<gene>
    <name evidence="6" type="ORF">DDR33_11905</name>
</gene>
<dbReference type="InterPro" id="IPR007627">
    <property type="entry name" value="RNA_pol_sigma70_r2"/>
</dbReference>
<organism evidence="6 7">
    <name type="scientific">Pararcticibacter amylolyticus</name>
    <dbReference type="NCBI Taxonomy" id="2173175"/>
    <lineage>
        <taxon>Bacteria</taxon>
        <taxon>Pseudomonadati</taxon>
        <taxon>Bacteroidota</taxon>
        <taxon>Sphingobacteriia</taxon>
        <taxon>Sphingobacteriales</taxon>
        <taxon>Sphingobacteriaceae</taxon>
        <taxon>Pararcticibacter</taxon>
    </lineage>
</organism>
<dbReference type="RefSeq" id="WP_109416020.1">
    <property type="nucleotide sequence ID" value="NZ_QEAS01000009.1"/>
</dbReference>
<evidence type="ECO:0000256" key="4">
    <source>
        <dbReference type="ARBA" id="ARBA00023163"/>
    </source>
</evidence>
<dbReference type="InterPro" id="IPR036388">
    <property type="entry name" value="WH-like_DNA-bd_sf"/>
</dbReference>
<dbReference type="NCBIfam" id="TIGR02937">
    <property type="entry name" value="sigma70-ECF"/>
    <property type="match status" value="1"/>
</dbReference>
<dbReference type="PROSITE" id="PS00622">
    <property type="entry name" value="HTH_LUXR_1"/>
    <property type="match status" value="1"/>
</dbReference>
<evidence type="ECO:0000256" key="2">
    <source>
        <dbReference type="ARBA" id="ARBA00023015"/>
    </source>
</evidence>
<dbReference type="SUPFAM" id="SSF88946">
    <property type="entry name" value="Sigma2 domain of RNA polymerase sigma factors"/>
    <property type="match status" value="1"/>
</dbReference>
<dbReference type="InterPro" id="IPR000792">
    <property type="entry name" value="Tscrpt_reg_LuxR_C"/>
</dbReference>
<keyword evidence="7" id="KW-1185">Reference proteome</keyword>
<dbReference type="PANTHER" id="PTHR43133">
    <property type="entry name" value="RNA POLYMERASE ECF-TYPE SIGMA FACTO"/>
    <property type="match status" value="1"/>
</dbReference>
<dbReference type="GO" id="GO:0003677">
    <property type="term" value="F:DNA binding"/>
    <property type="evidence" value="ECO:0007669"/>
    <property type="project" value="InterPro"/>
</dbReference>
<sequence length="205" mass="24236">MYQKTLTPDSEKFQLKRLRDGDERAFDYFYSHYSLPVYRKLLKMLKVEFVAEEILQTVFIKVWEKRDLIDPEKGMKGYVYQIAQNLVHDFYRKLAREQELQEQVRYAVDEVTEDAGAHLLLKETNELLEMAIEQLPEQQKIVFRLCKQEGKSYDEVSQMLGISTSTINGHIVRATRKIKTFMFKTHHISYGLALPAFLHLIQKNL</sequence>
<accession>A0A2U2PG07</accession>
<dbReference type="PANTHER" id="PTHR43133:SF46">
    <property type="entry name" value="RNA POLYMERASE SIGMA-70 FACTOR ECF SUBFAMILY"/>
    <property type="match status" value="1"/>
</dbReference>
<keyword evidence="4" id="KW-0804">Transcription</keyword>
<keyword evidence="2" id="KW-0805">Transcription regulation</keyword>
<name>A0A2U2PG07_9SPHI</name>
<dbReference type="GO" id="GO:0016987">
    <property type="term" value="F:sigma factor activity"/>
    <property type="evidence" value="ECO:0007669"/>
    <property type="project" value="UniProtKB-KW"/>
</dbReference>
<evidence type="ECO:0000313" key="7">
    <source>
        <dbReference type="Proteomes" id="UP000245647"/>
    </source>
</evidence>
<dbReference type="InterPro" id="IPR013249">
    <property type="entry name" value="RNA_pol_sigma70_r4_t2"/>
</dbReference>
<evidence type="ECO:0000256" key="3">
    <source>
        <dbReference type="ARBA" id="ARBA00023082"/>
    </source>
</evidence>
<comment type="similarity">
    <text evidence="1">Belongs to the sigma-70 factor family. ECF subfamily.</text>
</comment>
<reference evidence="6 7" key="1">
    <citation type="submission" date="2018-04" db="EMBL/GenBank/DDBJ databases">
        <title>Pedobacter chongqingensis sp. nov., isolated from a rottenly hemp rope.</title>
        <authorList>
            <person name="Cai Y."/>
        </authorList>
    </citation>
    <scope>NUCLEOTIDE SEQUENCE [LARGE SCALE GENOMIC DNA]</scope>
    <source>
        <strain evidence="6 7">FJ4-8</strain>
    </source>
</reference>
<dbReference type="InterPro" id="IPR013325">
    <property type="entry name" value="RNA_pol_sigma_r2"/>
</dbReference>
<dbReference type="InterPro" id="IPR013324">
    <property type="entry name" value="RNA_pol_sigma_r3/r4-like"/>
</dbReference>
<feature type="domain" description="HTH luxR-type" evidence="5">
    <location>
        <begin position="150"/>
        <end position="177"/>
    </location>
</feature>
<dbReference type="InterPro" id="IPR039425">
    <property type="entry name" value="RNA_pol_sigma-70-like"/>
</dbReference>
<evidence type="ECO:0000256" key="1">
    <source>
        <dbReference type="ARBA" id="ARBA00010641"/>
    </source>
</evidence>